<dbReference type="PROSITE" id="PS50850">
    <property type="entry name" value="MFS"/>
    <property type="match status" value="1"/>
</dbReference>
<dbReference type="InterPro" id="IPR050189">
    <property type="entry name" value="MFS_Efflux_Transporters"/>
</dbReference>
<feature type="transmembrane region" description="Helical" evidence="7">
    <location>
        <begin position="12"/>
        <end position="32"/>
    </location>
</feature>
<comment type="subcellular location">
    <subcellularLocation>
        <location evidence="1">Cell membrane</location>
        <topology evidence="1">Multi-pass membrane protein</topology>
    </subcellularLocation>
</comment>
<dbReference type="EMBL" id="PYZL01000006">
    <property type="protein sequence ID" value="PTE74357.1"/>
    <property type="molecule type" value="Genomic_DNA"/>
</dbReference>
<dbReference type="PANTHER" id="PTHR43124">
    <property type="entry name" value="PURINE EFFLUX PUMP PBUE"/>
    <property type="match status" value="1"/>
</dbReference>
<name>A0A2T4KJV5_9STAP</name>
<dbReference type="RefSeq" id="WP_107505669.1">
    <property type="nucleotide sequence ID" value="NZ_CP130489.1"/>
</dbReference>
<feature type="transmembrane region" description="Helical" evidence="7">
    <location>
        <begin position="148"/>
        <end position="165"/>
    </location>
</feature>
<dbReference type="CDD" id="cd17337">
    <property type="entry name" value="MFS_CsbX"/>
    <property type="match status" value="1"/>
</dbReference>
<protein>
    <submittedName>
        <fullName evidence="9">MFS transporter</fullName>
    </submittedName>
</protein>
<keyword evidence="5 7" id="KW-1133">Transmembrane helix</keyword>
<feature type="domain" description="Major facilitator superfamily (MFS) profile" evidence="8">
    <location>
        <begin position="18"/>
        <end position="413"/>
    </location>
</feature>
<feature type="transmembrane region" description="Helical" evidence="7">
    <location>
        <begin position="300"/>
        <end position="318"/>
    </location>
</feature>
<reference evidence="9 10" key="1">
    <citation type="journal article" date="2016" name="Front. Microbiol.">
        <title>Comprehensive Phylogenetic Analysis of Bovine Non-aureus Staphylococci Species Based on Whole-Genome Sequencing.</title>
        <authorList>
            <person name="Naushad S."/>
            <person name="Barkema H.W."/>
            <person name="Luby C."/>
            <person name="Condas L.A."/>
            <person name="Nobrega D.B."/>
            <person name="Carson D.A."/>
            <person name="De Buck J."/>
        </authorList>
    </citation>
    <scope>NUCLEOTIDE SEQUENCE [LARGE SCALE GENOMIC DNA]</scope>
    <source>
        <strain evidence="9 10">SNUC 761</strain>
    </source>
</reference>
<gene>
    <name evidence="9" type="ORF">BUY44_01740</name>
</gene>
<comment type="caution">
    <text evidence="9">The sequence shown here is derived from an EMBL/GenBank/DDBJ whole genome shotgun (WGS) entry which is preliminary data.</text>
</comment>
<keyword evidence="2" id="KW-0813">Transport</keyword>
<dbReference type="InterPro" id="IPR020846">
    <property type="entry name" value="MFS_dom"/>
</dbReference>
<dbReference type="PANTHER" id="PTHR43124:SF3">
    <property type="entry name" value="CHLORAMPHENICOL EFFLUX PUMP RV0191"/>
    <property type="match status" value="1"/>
</dbReference>
<evidence type="ECO:0000256" key="5">
    <source>
        <dbReference type="ARBA" id="ARBA00022989"/>
    </source>
</evidence>
<feature type="transmembrane region" description="Helical" evidence="7">
    <location>
        <begin position="391"/>
        <end position="408"/>
    </location>
</feature>
<evidence type="ECO:0000256" key="4">
    <source>
        <dbReference type="ARBA" id="ARBA00022692"/>
    </source>
</evidence>
<accession>A0A2T4KJV5</accession>
<dbReference type="GO" id="GO:0005886">
    <property type="term" value="C:plasma membrane"/>
    <property type="evidence" value="ECO:0007669"/>
    <property type="project" value="UniProtKB-SubCell"/>
</dbReference>
<evidence type="ECO:0000256" key="3">
    <source>
        <dbReference type="ARBA" id="ARBA00022475"/>
    </source>
</evidence>
<feature type="transmembrane region" description="Helical" evidence="7">
    <location>
        <begin position="58"/>
        <end position="79"/>
    </location>
</feature>
<dbReference type="SUPFAM" id="SSF103473">
    <property type="entry name" value="MFS general substrate transporter"/>
    <property type="match status" value="1"/>
</dbReference>
<dbReference type="NCBIfam" id="TIGR00897">
    <property type="entry name" value="2A0118"/>
    <property type="match status" value="1"/>
</dbReference>
<proteinExistence type="predicted"/>
<evidence type="ECO:0000256" key="7">
    <source>
        <dbReference type="SAM" id="Phobius"/>
    </source>
</evidence>
<dbReference type="GO" id="GO:0022857">
    <property type="term" value="F:transmembrane transporter activity"/>
    <property type="evidence" value="ECO:0007669"/>
    <property type="project" value="InterPro"/>
</dbReference>
<organism evidence="9 10">
    <name type="scientific">Staphylococcus devriesei</name>
    <dbReference type="NCBI Taxonomy" id="586733"/>
    <lineage>
        <taxon>Bacteria</taxon>
        <taxon>Bacillati</taxon>
        <taxon>Bacillota</taxon>
        <taxon>Bacilli</taxon>
        <taxon>Bacillales</taxon>
        <taxon>Staphylococcaceae</taxon>
        <taxon>Staphylococcus</taxon>
    </lineage>
</organism>
<keyword evidence="4 7" id="KW-0812">Transmembrane</keyword>
<feature type="transmembrane region" description="Helical" evidence="7">
    <location>
        <begin position="231"/>
        <end position="256"/>
    </location>
</feature>
<dbReference type="InterPro" id="IPR036259">
    <property type="entry name" value="MFS_trans_sf"/>
</dbReference>
<sequence>MSNDIQKQDRQFLGLPMVLIWGYVAVAIFMTGDGFEQAFLSKYIGSLGYTQSEAGRVLAVYGLVVAVASWMSGVLAEIFSPRRVMTFAFIMWIIFHVGFLTLGLAQQNYAMMLIMYGIRGVAYPMFIYSFVVWITYSSPSYKLASAMGWFWAMYSIGIGVLGSYLPSFTIPVIGEMGTLWFSLVFIVIGGLMAMFLVKDKKGEDVEAKRMSKKEILGEFGRGITILGNKQVAVAFVVRIINQLSLFGLVAFLPRVFTEDFGFTTSEWLRVWGLMYAVTIFTNLFWGIVGDKIGWVRQVRWFGCVGMAISTLAFYYLPAWSGPNFFVTTLIALMLGFAVAAFVPMSAIFPTLVPEHKGAAVSIHNLAAGLSNFIGPSIASVTLVFASAEVTIWVYAIIYIIGFILTFFMKVQQPSKQVHTN</sequence>
<dbReference type="AlphaFoldDB" id="A0A2T4KJV5"/>
<evidence type="ECO:0000256" key="6">
    <source>
        <dbReference type="ARBA" id="ARBA00023136"/>
    </source>
</evidence>
<feature type="transmembrane region" description="Helical" evidence="7">
    <location>
        <begin position="86"/>
        <end position="105"/>
    </location>
</feature>
<dbReference type="InterPro" id="IPR004748">
    <property type="entry name" value="Polyol_permease-like"/>
</dbReference>
<feature type="transmembrane region" description="Helical" evidence="7">
    <location>
        <begin position="268"/>
        <end position="288"/>
    </location>
</feature>
<dbReference type="Pfam" id="PF07690">
    <property type="entry name" value="MFS_1"/>
    <property type="match status" value="1"/>
</dbReference>
<dbReference type="Gene3D" id="1.20.1250.20">
    <property type="entry name" value="MFS general substrate transporter like domains"/>
    <property type="match status" value="2"/>
</dbReference>
<evidence type="ECO:0000313" key="9">
    <source>
        <dbReference type="EMBL" id="PTE74357.1"/>
    </source>
</evidence>
<feature type="transmembrane region" description="Helical" evidence="7">
    <location>
        <begin position="111"/>
        <end position="136"/>
    </location>
</feature>
<evidence type="ECO:0000256" key="1">
    <source>
        <dbReference type="ARBA" id="ARBA00004651"/>
    </source>
</evidence>
<feature type="transmembrane region" description="Helical" evidence="7">
    <location>
        <begin position="364"/>
        <end position="385"/>
    </location>
</feature>
<evidence type="ECO:0000259" key="8">
    <source>
        <dbReference type="PROSITE" id="PS50850"/>
    </source>
</evidence>
<dbReference type="InterPro" id="IPR011701">
    <property type="entry name" value="MFS"/>
</dbReference>
<dbReference type="Proteomes" id="UP000242547">
    <property type="component" value="Unassembled WGS sequence"/>
</dbReference>
<keyword evidence="6 7" id="KW-0472">Membrane</keyword>
<keyword evidence="3" id="KW-1003">Cell membrane</keyword>
<evidence type="ECO:0000313" key="10">
    <source>
        <dbReference type="Proteomes" id="UP000242547"/>
    </source>
</evidence>
<feature type="transmembrane region" description="Helical" evidence="7">
    <location>
        <begin position="177"/>
        <end position="197"/>
    </location>
</feature>
<evidence type="ECO:0000256" key="2">
    <source>
        <dbReference type="ARBA" id="ARBA00022448"/>
    </source>
</evidence>
<feature type="transmembrane region" description="Helical" evidence="7">
    <location>
        <begin position="324"/>
        <end position="352"/>
    </location>
</feature>